<keyword evidence="2 3" id="KW-0040">ANK repeat</keyword>
<dbReference type="PANTHER" id="PTHR23206">
    <property type="entry name" value="MASK PROTEIN"/>
    <property type="match status" value="1"/>
</dbReference>
<proteinExistence type="predicted"/>
<feature type="repeat" description="ANK" evidence="3">
    <location>
        <begin position="472"/>
        <end position="504"/>
    </location>
</feature>
<feature type="repeat" description="ANK" evidence="3">
    <location>
        <begin position="305"/>
        <end position="337"/>
    </location>
</feature>
<name>A0A9P8L9Z3_9PEZI</name>
<evidence type="ECO:0000259" key="5">
    <source>
        <dbReference type="Pfam" id="PF14420"/>
    </source>
</evidence>
<dbReference type="PANTHER" id="PTHR23206:SF7">
    <property type="entry name" value="PROTEIN KINASE DOMAIN-CONTAINING PROTEIN"/>
    <property type="match status" value="1"/>
</dbReference>
<feature type="region of interest" description="Disordered" evidence="4">
    <location>
        <begin position="196"/>
        <end position="264"/>
    </location>
</feature>
<dbReference type="SUPFAM" id="SSF48403">
    <property type="entry name" value="Ankyrin repeat"/>
    <property type="match status" value="1"/>
</dbReference>
<dbReference type="Pfam" id="PF12796">
    <property type="entry name" value="Ank_2"/>
    <property type="match status" value="4"/>
</dbReference>
<dbReference type="GO" id="GO:0005737">
    <property type="term" value="C:cytoplasm"/>
    <property type="evidence" value="ECO:0007669"/>
    <property type="project" value="TreeGrafter"/>
</dbReference>
<keyword evidence="7" id="KW-1185">Reference proteome</keyword>
<evidence type="ECO:0000313" key="7">
    <source>
        <dbReference type="Proteomes" id="UP000750711"/>
    </source>
</evidence>
<organism evidence="6 7">
    <name type="scientific">Trichoglossum hirsutum</name>
    <dbReference type="NCBI Taxonomy" id="265104"/>
    <lineage>
        <taxon>Eukaryota</taxon>
        <taxon>Fungi</taxon>
        <taxon>Dikarya</taxon>
        <taxon>Ascomycota</taxon>
        <taxon>Pezizomycotina</taxon>
        <taxon>Geoglossomycetes</taxon>
        <taxon>Geoglossales</taxon>
        <taxon>Geoglossaceae</taxon>
        <taxon>Trichoglossum</taxon>
    </lineage>
</organism>
<feature type="repeat" description="ANK" evidence="3">
    <location>
        <begin position="339"/>
        <end position="371"/>
    </location>
</feature>
<sequence>MATPRTPLTPKQWDEQKPVIKELWNKMALLELMKAMEARGFFATPAQYKKKFRKWGFRKYISRADAIEADRLARALEKVGRKDTEILVNGPIRYSALRRADNVRYQSLTDTLVLSGYRGRGSSVIVRTSGNNTTDDTLMDYAVHPTHSEPLGTSNIVSTASISDSDSLSYVGHIVNTLHNPPQYPTPPLLGAATYAQGADQGSSPPFNPSPYLPNHADEASSLFSYPPSHPIGSDTEDFPWDLSPRGTETCNLGPGPTGQQRPYNQQIPARTLQPIHEAARNGHIGTVKLLLKLQPDCLDLKGANNETALWLAAEQGHEEIVELLHECGAPVGTPTSNTERVPLHQAAQNGHSRVVELLLRFGAAPDPKEKGGMTPLCLAAAGEGRAEVAILLIQHGADINAAEEDGWTPVMFAAQDGHLKLMELLIANHTDIHAKNKNGCSALLIAAENGHSDVVRVLLANNANPNIQSNELYCPAHLAAQDGHTEVMSLLIQDGADVNAAEEDGWTPVMFAVLSGHFDVTKLLLDHGAEVDPLTRDKNTPLLVAAQEGHDDIVEYLYKMGASVVIHSDG</sequence>
<evidence type="ECO:0000256" key="2">
    <source>
        <dbReference type="ARBA" id="ARBA00023043"/>
    </source>
</evidence>
<comment type="caution">
    <text evidence="6">The sequence shown here is derived from an EMBL/GenBank/DDBJ whole genome shotgun (WGS) entry which is preliminary data.</text>
</comment>
<protein>
    <recommendedName>
        <fullName evidence="5">Clr5 domain-containing protein</fullName>
    </recommendedName>
</protein>
<evidence type="ECO:0000256" key="3">
    <source>
        <dbReference type="PROSITE-ProRule" id="PRU00023"/>
    </source>
</evidence>
<feature type="domain" description="Clr5" evidence="5">
    <location>
        <begin position="10"/>
        <end position="59"/>
    </location>
</feature>
<dbReference type="InterPro" id="IPR036770">
    <property type="entry name" value="Ankyrin_rpt-contain_sf"/>
</dbReference>
<dbReference type="EMBL" id="JAGHQM010000896">
    <property type="protein sequence ID" value="KAH0557144.1"/>
    <property type="molecule type" value="Genomic_DNA"/>
</dbReference>
<dbReference type="PROSITE" id="PS50297">
    <property type="entry name" value="ANK_REP_REGION"/>
    <property type="match status" value="8"/>
</dbReference>
<dbReference type="PRINTS" id="PR01415">
    <property type="entry name" value="ANKYRIN"/>
</dbReference>
<dbReference type="Pfam" id="PF14420">
    <property type="entry name" value="Clr5"/>
    <property type="match status" value="1"/>
</dbReference>
<reference evidence="6" key="1">
    <citation type="submission" date="2021-03" db="EMBL/GenBank/DDBJ databases">
        <title>Comparative genomics and phylogenomic investigation of the class Geoglossomycetes provide insights into ecological specialization and systematics.</title>
        <authorList>
            <person name="Melie T."/>
            <person name="Pirro S."/>
            <person name="Miller A.N."/>
            <person name="Quandt A."/>
        </authorList>
    </citation>
    <scope>NUCLEOTIDE SEQUENCE</scope>
    <source>
        <strain evidence="6">CAQ_001_2017</strain>
    </source>
</reference>
<dbReference type="SMART" id="SM00248">
    <property type="entry name" value="ANK"/>
    <property type="match status" value="9"/>
</dbReference>
<dbReference type="Proteomes" id="UP000750711">
    <property type="component" value="Unassembled WGS sequence"/>
</dbReference>
<feature type="repeat" description="ANK" evidence="3">
    <location>
        <begin position="406"/>
        <end position="438"/>
    </location>
</feature>
<feature type="repeat" description="ANK" evidence="3">
    <location>
        <begin position="372"/>
        <end position="405"/>
    </location>
</feature>
<evidence type="ECO:0000256" key="1">
    <source>
        <dbReference type="ARBA" id="ARBA00022737"/>
    </source>
</evidence>
<dbReference type="AlphaFoldDB" id="A0A9P8L9Z3"/>
<feature type="repeat" description="ANK" evidence="3">
    <location>
        <begin position="538"/>
        <end position="570"/>
    </location>
</feature>
<dbReference type="InterPro" id="IPR002110">
    <property type="entry name" value="Ankyrin_rpt"/>
</dbReference>
<feature type="repeat" description="ANK" evidence="3">
    <location>
        <begin position="505"/>
        <end position="537"/>
    </location>
</feature>
<keyword evidence="1" id="KW-0677">Repeat</keyword>
<evidence type="ECO:0000313" key="6">
    <source>
        <dbReference type="EMBL" id="KAH0557144.1"/>
    </source>
</evidence>
<accession>A0A9P8L9Z3</accession>
<gene>
    <name evidence="6" type="ORF">GP486_005067</name>
</gene>
<feature type="repeat" description="ANK" evidence="3">
    <location>
        <begin position="439"/>
        <end position="471"/>
    </location>
</feature>
<dbReference type="InterPro" id="IPR025676">
    <property type="entry name" value="Clr5_dom"/>
</dbReference>
<evidence type="ECO:0000256" key="4">
    <source>
        <dbReference type="SAM" id="MobiDB-lite"/>
    </source>
</evidence>
<dbReference type="InterPro" id="IPR051631">
    <property type="entry name" value="Ankyrin-KH/SAM_domain"/>
</dbReference>
<dbReference type="Gene3D" id="1.25.40.20">
    <property type="entry name" value="Ankyrin repeat-containing domain"/>
    <property type="match status" value="3"/>
</dbReference>
<dbReference type="PROSITE" id="PS50088">
    <property type="entry name" value="ANK_REPEAT"/>
    <property type="match status" value="8"/>
</dbReference>